<accession>A0A250WR18</accession>
<evidence type="ECO:0000259" key="5">
    <source>
        <dbReference type="Pfam" id="PF00306"/>
    </source>
</evidence>
<feature type="domain" description="ATPase F1/V1/A1 complex alpha/beta subunit nucleotide-binding" evidence="4">
    <location>
        <begin position="185"/>
        <end position="305"/>
    </location>
</feature>
<evidence type="ECO:0000256" key="1">
    <source>
        <dbReference type="ARBA" id="ARBA00004370"/>
    </source>
</evidence>
<dbReference type="InterPro" id="IPR027417">
    <property type="entry name" value="P-loop_NTPase"/>
</dbReference>
<reference evidence="6 7" key="1">
    <citation type="submission" date="2017-08" db="EMBL/GenBank/DDBJ databases">
        <title>Acidophilic green algal genome provides insights into adaptation to an acidic environment.</title>
        <authorList>
            <person name="Hirooka S."/>
            <person name="Hirose Y."/>
            <person name="Kanesaki Y."/>
            <person name="Higuchi S."/>
            <person name="Fujiwara T."/>
            <person name="Onuma R."/>
            <person name="Era A."/>
            <person name="Ohbayashi R."/>
            <person name="Uzuka A."/>
            <person name="Nozaki H."/>
            <person name="Yoshikawa H."/>
            <person name="Miyagishima S.Y."/>
        </authorList>
    </citation>
    <scope>NUCLEOTIDE SEQUENCE [LARGE SCALE GENOMIC DNA]</scope>
    <source>
        <strain evidence="6 7">NIES-2499</strain>
    </source>
</reference>
<evidence type="ECO:0000259" key="4">
    <source>
        <dbReference type="Pfam" id="PF00006"/>
    </source>
</evidence>
<dbReference type="EMBL" id="BEGY01000002">
    <property type="protein sequence ID" value="GAX73139.1"/>
    <property type="molecule type" value="Genomic_DNA"/>
</dbReference>
<dbReference type="SUPFAM" id="SSF47917">
    <property type="entry name" value="C-terminal domain of alpha and beta subunits of F1 ATP synthase"/>
    <property type="match status" value="1"/>
</dbReference>
<evidence type="ECO:0000256" key="3">
    <source>
        <dbReference type="SAM" id="MobiDB-lite"/>
    </source>
</evidence>
<dbReference type="InterPro" id="IPR000793">
    <property type="entry name" value="ATP_synth_asu_C"/>
</dbReference>
<organism evidence="6 7">
    <name type="scientific">Chlamydomonas eustigma</name>
    <dbReference type="NCBI Taxonomy" id="1157962"/>
    <lineage>
        <taxon>Eukaryota</taxon>
        <taxon>Viridiplantae</taxon>
        <taxon>Chlorophyta</taxon>
        <taxon>core chlorophytes</taxon>
        <taxon>Chlorophyceae</taxon>
        <taxon>CS clade</taxon>
        <taxon>Chlamydomonadales</taxon>
        <taxon>Chlamydomonadaceae</taxon>
        <taxon>Chlamydomonas</taxon>
    </lineage>
</organism>
<dbReference type="Gene3D" id="1.20.150.20">
    <property type="entry name" value="ATP synthase alpha/beta chain, C-terminal domain"/>
    <property type="match status" value="1"/>
</dbReference>
<dbReference type="Proteomes" id="UP000232323">
    <property type="component" value="Unassembled WGS sequence"/>
</dbReference>
<dbReference type="InterPro" id="IPR000194">
    <property type="entry name" value="ATPase_F1/V1/A1_a/bsu_nucl-bd"/>
</dbReference>
<dbReference type="AlphaFoldDB" id="A0A250WR18"/>
<dbReference type="SUPFAM" id="SSF52540">
    <property type="entry name" value="P-loop containing nucleoside triphosphate hydrolases"/>
    <property type="match status" value="1"/>
</dbReference>
<keyword evidence="7" id="KW-1185">Reference proteome</keyword>
<evidence type="ECO:0000313" key="6">
    <source>
        <dbReference type="EMBL" id="GAX73139.1"/>
    </source>
</evidence>
<dbReference type="InterPro" id="IPR038376">
    <property type="entry name" value="ATP_synth_asu_C_sf"/>
</dbReference>
<dbReference type="PANTHER" id="PTHR48082:SF2">
    <property type="entry name" value="ATP SYNTHASE SUBUNIT ALPHA, MITOCHONDRIAL"/>
    <property type="match status" value="1"/>
</dbReference>
<comment type="similarity">
    <text evidence="2">Belongs to the ATPase alpha/beta chains family.</text>
</comment>
<dbReference type="PANTHER" id="PTHR48082">
    <property type="entry name" value="ATP SYNTHASE SUBUNIT ALPHA, MITOCHONDRIAL"/>
    <property type="match status" value="1"/>
</dbReference>
<feature type="domain" description="ATP synthase alpha subunit C-terminal" evidence="5">
    <location>
        <begin position="484"/>
        <end position="603"/>
    </location>
</feature>
<sequence>MLRPNQLETLRELEGKVNVGKVLYCKDNLAIISGLNSDAPVGTKLSFVTGGTGVLLHHRSDNLVFALVLGGARLISVGEGVECKIKGVLQVVDETKGPMTRKDYDIFMSPAGDTLFGKMVNYFGIEQGLDTESCTSSSETGGDDDCVPSASQQRVPTGFDKVRPLINHQVDMKGREQITECLLTGVKALDILTPLGRGMSFLVIGPHGSGKTSLGLDALLGQSSTGVKCVYACTDNNDVELEHVMSLLKEHRALSNVAVISSSREASVGEKLATICAACSLGERVRDEKGHSLVVLDTVKPLSDAWNSFISGLSGLGQRAALEGLIKDEQGRDVMLPITESNEELVDYQGMLVSGAVAQRRGFFSTLFLRPAKLTGSAGGGSMTLMPLVPGRCATGISQRVDMSKYQTLSEEQKAKIQVALEKKEQEALQARIADGEISTEVVEEFISIADGQVVLMDRPNSSGSYIVNPKLSITRVGTRAYHKAMADLAPQVRLDLAQAEDARKFSIDPDDPTKKQDAYTSRVRAALLQPQSQPVALEDQIILLLAVQRGFANHVAEDQLQVFLSGAVRFVHAAAFKALQELSSTKILTAAAEKAVLDALNDYAELYREKSLN</sequence>
<comment type="subcellular location">
    <subcellularLocation>
        <location evidence="1">Membrane</location>
    </subcellularLocation>
</comment>
<dbReference type="STRING" id="1157962.A0A250WR18"/>
<gene>
    <name evidence="6" type="ORF">CEUSTIGMA_g592.t1</name>
</gene>
<protein>
    <submittedName>
        <fullName evidence="6">Uncharacterized protein</fullName>
    </submittedName>
</protein>
<dbReference type="Gene3D" id="3.40.50.300">
    <property type="entry name" value="P-loop containing nucleotide triphosphate hydrolases"/>
    <property type="match status" value="1"/>
</dbReference>
<dbReference type="InterPro" id="IPR005294">
    <property type="entry name" value="ATP_synth_F1_asu"/>
</dbReference>
<dbReference type="GO" id="GO:0005524">
    <property type="term" value="F:ATP binding"/>
    <property type="evidence" value="ECO:0007669"/>
    <property type="project" value="InterPro"/>
</dbReference>
<evidence type="ECO:0000313" key="7">
    <source>
        <dbReference type="Proteomes" id="UP000232323"/>
    </source>
</evidence>
<dbReference type="GO" id="GO:0043531">
    <property type="term" value="F:ADP binding"/>
    <property type="evidence" value="ECO:0007669"/>
    <property type="project" value="TreeGrafter"/>
</dbReference>
<dbReference type="OrthoDB" id="30023at2759"/>
<dbReference type="Pfam" id="PF00006">
    <property type="entry name" value="ATP-synt_ab"/>
    <property type="match status" value="1"/>
</dbReference>
<dbReference type="GO" id="GO:0045259">
    <property type="term" value="C:proton-transporting ATP synthase complex"/>
    <property type="evidence" value="ECO:0007669"/>
    <property type="project" value="InterPro"/>
</dbReference>
<dbReference type="GO" id="GO:0046933">
    <property type="term" value="F:proton-transporting ATP synthase activity, rotational mechanism"/>
    <property type="evidence" value="ECO:0007669"/>
    <property type="project" value="InterPro"/>
</dbReference>
<feature type="region of interest" description="Disordered" evidence="3">
    <location>
        <begin position="133"/>
        <end position="153"/>
    </location>
</feature>
<comment type="caution">
    <text evidence="6">The sequence shown here is derived from an EMBL/GenBank/DDBJ whole genome shotgun (WGS) entry which is preliminary data.</text>
</comment>
<name>A0A250WR18_9CHLO</name>
<dbReference type="Pfam" id="PF00306">
    <property type="entry name" value="ATP-synt_ab_C"/>
    <property type="match status" value="1"/>
</dbReference>
<proteinExistence type="inferred from homology"/>
<evidence type="ECO:0000256" key="2">
    <source>
        <dbReference type="ARBA" id="ARBA00008936"/>
    </source>
</evidence>